<dbReference type="Proteomes" id="UP001348817">
    <property type="component" value="Chromosome"/>
</dbReference>
<protein>
    <submittedName>
        <fullName evidence="2">Uncharacterized protein</fullName>
    </submittedName>
</protein>
<sequence length="88" mass="9876">MKQRIAKEILWLLGALIGAVPVAFLFLELLDLTTQGEQPTVDERVFFSQLFIIGYVIGMISIYVIRIVRFAIIGVVSPPVKETEKSKP</sequence>
<accession>A0AAU9CL36</accession>
<proteinExistence type="predicted"/>
<dbReference type="EMBL" id="AP025314">
    <property type="protein sequence ID" value="BDD10010.1"/>
    <property type="molecule type" value="Genomic_DNA"/>
</dbReference>
<dbReference type="RefSeq" id="WP_338391591.1">
    <property type="nucleotide sequence ID" value="NZ_AP025314.1"/>
</dbReference>
<organism evidence="2 3">
    <name type="scientific">Fulvitalea axinellae</name>
    <dbReference type="NCBI Taxonomy" id="1182444"/>
    <lineage>
        <taxon>Bacteria</taxon>
        <taxon>Pseudomonadati</taxon>
        <taxon>Bacteroidota</taxon>
        <taxon>Cytophagia</taxon>
        <taxon>Cytophagales</taxon>
        <taxon>Persicobacteraceae</taxon>
        <taxon>Fulvitalea</taxon>
    </lineage>
</organism>
<name>A0AAU9CL36_9BACT</name>
<dbReference type="KEGG" id="fax:FUAX_24420"/>
<evidence type="ECO:0000313" key="3">
    <source>
        <dbReference type="Proteomes" id="UP001348817"/>
    </source>
</evidence>
<feature type="transmembrane region" description="Helical" evidence="1">
    <location>
        <begin position="47"/>
        <end position="65"/>
    </location>
</feature>
<keyword evidence="1" id="KW-1133">Transmembrane helix</keyword>
<feature type="transmembrane region" description="Helical" evidence="1">
    <location>
        <begin position="9"/>
        <end position="27"/>
    </location>
</feature>
<dbReference type="AlphaFoldDB" id="A0AAU9CL36"/>
<evidence type="ECO:0000313" key="2">
    <source>
        <dbReference type="EMBL" id="BDD10010.1"/>
    </source>
</evidence>
<evidence type="ECO:0000256" key="1">
    <source>
        <dbReference type="SAM" id="Phobius"/>
    </source>
</evidence>
<keyword evidence="1" id="KW-0812">Transmembrane</keyword>
<gene>
    <name evidence="2" type="ORF">FUAX_24420</name>
</gene>
<reference evidence="2 3" key="1">
    <citation type="submission" date="2021-12" db="EMBL/GenBank/DDBJ databases">
        <title>Genome sequencing of bacteria with rrn-lacking chromosome and rrn-plasmid.</title>
        <authorList>
            <person name="Anda M."/>
            <person name="Iwasaki W."/>
        </authorList>
    </citation>
    <scope>NUCLEOTIDE SEQUENCE [LARGE SCALE GENOMIC DNA]</scope>
    <source>
        <strain evidence="2 3">DSM 100852</strain>
    </source>
</reference>
<keyword evidence="1" id="KW-0472">Membrane</keyword>
<keyword evidence="3" id="KW-1185">Reference proteome</keyword>